<reference evidence="9" key="2">
    <citation type="submission" date="2013-06" db="EMBL/GenBank/DDBJ databases">
        <title>Draft genome sequence of Clostridium hylemonae (DSM 15053).</title>
        <authorList>
            <person name="Sudarsanam P."/>
            <person name="Ley R."/>
            <person name="Guruge J."/>
            <person name="Turnbaugh P.J."/>
            <person name="Mahowald M."/>
            <person name="Liep D."/>
            <person name="Gordon J."/>
        </authorList>
    </citation>
    <scope>NUCLEOTIDE SEQUENCE</scope>
    <source>
        <strain evidence="9">DSM 15053</strain>
    </source>
</reference>
<dbReference type="GO" id="GO:0022857">
    <property type="term" value="F:transmembrane transporter activity"/>
    <property type="evidence" value="ECO:0007669"/>
    <property type="project" value="TreeGrafter"/>
</dbReference>
<dbReference type="Pfam" id="PF02687">
    <property type="entry name" value="FtsX"/>
    <property type="match status" value="2"/>
</dbReference>
<keyword evidence="10" id="KW-1185">Reference proteome</keyword>
<protein>
    <submittedName>
        <fullName evidence="9">Efflux ABC transporter, permease protein</fullName>
    </submittedName>
</protein>
<evidence type="ECO:0000256" key="5">
    <source>
        <dbReference type="ARBA" id="ARBA00023136"/>
    </source>
</evidence>
<feature type="domain" description="ABC3 transporter permease C-terminal" evidence="8">
    <location>
        <begin position="809"/>
        <end position="923"/>
    </location>
</feature>
<dbReference type="EMBL" id="ABYI02000023">
    <property type="protein sequence ID" value="EEG73666.1"/>
    <property type="molecule type" value="Genomic_DNA"/>
</dbReference>
<feature type="transmembrane region" description="Helical" evidence="7">
    <location>
        <begin position="805"/>
        <end position="823"/>
    </location>
</feature>
<dbReference type="InterPro" id="IPR050250">
    <property type="entry name" value="Macrolide_Exporter_MacB"/>
</dbReference>
<dbReference type="Proteomes" id="UP000004893">
    <property type="component" value="Unassembled WGS sequence"/>
</dbReference>
<evidence type="ECO:0000256" key="1">
    <source>
        <dbReference type="ARBA" id="ARBA00004651"/>
    </source>
</evidence>
<sequence length="935" mass="103540">MGTGGEAMRQNGRHTPNANTPVIRMLCAAVSKSSRGRNRILLGAVILGIVTLCMVFGVSFGKIQAEYLRSIRQSGTAASTYLEDGTKAQYNKIKSLSYIREVGRSWTPGYAYKEAGGESLCEITVLDKTAWDVMERPAYTGIEGHYPRKAQELMLPVRALEDLGIRTPEKGMKLHFIIEIGLFRTEKETFTLCGWYEDYAEPASNMAKGYISEEKLKEWGGSMEKPDHLLIRQKDSMDGRRTEEKLYDDIRMADTSQTFTGGNTYAYDAVNRFMGGYGMAAFGAVLVLASIFFLIHNVMHISMAKDIRQIGLLNTIGTTAKQIRGIYFRQILRILAVGIPAGVLIAALLLSAVVPQLLGRQYLARYGGAAGLDVLRPQMLALAAVFTGIVTAAAAGETIYRAVSRSCIEAANYNGIEQPKTKRRVKKAAALRRRTPKRELWYMAWQNLCRFRGRSLRTVLSLFLGLEVALSAVVIASGADQSHAIEARPDILVAGEFSSWGKAEGYGEEYKGRDPQDDPLETEGGNLALTSDNDYDSFSPVGEEVKEELLAVDGVKKEESYAAEGGYMCPLYTRKGVRPMVADKESETDENYTANLDTVIQLIEAGESGTIQILGRKEIEELKEFAEKSGSPADMESLENGTGVLLLHDHILSPAKEKQAEESVGEPILFSRLWSKKERDRRLNATAQEREKMGDIETEKSEKMTLCGYMDTKAEGFPALRRTWHGPRIDYFVISEEGFKKLGTAKKTFYMELNVEKGKELSAEKAVRRILTRENGRRGDEAGLFLISKAGLLQEAQSYIRGSRLILGILSMVLIAAGLMNYLNMMVTGLWSRQREFALMEGVGMTRRQLCGMLVIEGLYYCLLTAGLMLTAGSGILFLVHLYMKAKLAYFTFTCPWAVFGVMILVLACICVCVPLAVSRKTGRTGLAKRLAQSN</sequence>
<evidence type="ECO:0000256" key="6">
    <source>
        <dbReference type="SAM" id="MobiDB-lite"/>
    </source>
</evidence>
<dbReference type="AlphaFoldDB" id="C0C2P2"/>
<name>C0C2P2_9FIRM</name>
<evidence type="ECO:0000256" key="7">
    <source>
        <dbReference type="SAM" id="Phobius"/>
    </source>
</evidence>
<evidence type="ECO:0000256" key="3">
    <source>
        <dbReference type="ARBA" id="ARBA00022692"/>
    </source>
</evidence>
<feature type="transmembrane region" description="Helical" evidence="7">
    <location>
        <begin position="858"/>
        <end position="884"/>
    </location>
</feature>
<organism evidence="9 10">
    <name type="scientific">[Clostridium] hylemonae DSM 15053</name>
    <dbReference type="NCBI Taxonomy" id="553973"/>
    <lineage>
        <taxon>Bacteria</taxon>
        <taxon>Bacillati</taxon>
        <taxon>Bacillota</taxon>
        <taxon>Clostridia</taxon>
        <taxon>Lachnospirales</taxon>
        <taxon>Lachnospiraceae</taxon>
    </lineage>
</organism>
<feature type="transmembrane region" description="Helical" evidence="7">
    <location>
        <begin position="331"/>
        <end position="358"/>
    </location>
</feature>
<keyword evidence="3 7" id="KW-0812">Transmembrane</keyword>
<evidence type="ECO:0000256" key="4">
    <source>
        <dbReference type="ARBA" id="ARBA00022989"/>
    </source>
</evidence>
<dbReference type="GO" id="GO:0005886">
    <property type="term" value="C:plasma membrane"/>
    <property type="evidence" value="ECO:0007669"/>
    <property type="project" value="UniProtKB-SubCell"/>
</dbReference>
<evidence type="ECO:0000313" key="10">
    <source>
        <dbReference type="Proteomes" id="UP000004893"/>
    </source>
</evidence>
<evidence type="ECO:0000259" key="8">
    <source>
        <dbReference type="Pfam" id="PF02687"/>
    </source>
</evidence>
<feature type="domain" description="ABC3 transporter permease C-terminal" evidence="8">
    <location>
        <begin position="282"/>
        <end position="393"/>
    </location>
</feature>
<keyword evidence="2" id="KW-1003">Cell membrane</keyword>
<dbReference type="HOGENOM" id="CLU_010964_1_0_9"/>
<proteinExistence type="predicted"/>
<feature type="transmembrane region" description="Helical" evidence="7">
    <location>
        <begin position="378"/>
        <end position="396"/>
    </location>
</feature>
<feature type="region of interest" description="Disordered" evidence="6">
    <location>
        <begin position="506"/>
        <end position="537"/>
    </location>
</feature>
<accession>C0C2P2</accession>
<dbReference type="eggNOG" id="COG0577">
    <property type="taxonomic scope" value="Bacteria"/>
</dbReference>
<feature type="transmembrane region" description="Helical" evidence="7">
    <location>
        <begin position="40"/>
        <end position="60"/>
    </location>
</feature>
<gene>
    <name evidence="9" type="ORF">CLOHYLEM_06348</name>
</gene>
<comment type="subcellular location">
    <subcellularLocation>
        <location evidence="1">Cell membrane</location>
        <topology evidence="1">Multi-pass membrane protein</topology>
    </subcellularLocation>
</comment>
<evidence type="ECO:0000313" key="9">
    <source>
        <dbReference type="EMBL" id="EEG73666.1"/>
    </source>
</evidence>
<reference evidence="9" key="1">
    <citation type="submission" date="2009-02" db="EMBL/GenBank/DDBJ databases">
        <authorList>
            <person name="Fulton L."/>
            <person name="Clifton S."/>
            <person name="Fulton B."/>
            <person name="Xu J."/>
            <person name="Minx P."/>
            <person name="Pepin K.H."/>
            <person name="Johnson M."/>
            <person name="Bhonagiri V."/>
            <person name="Nash W.E."/>
            <person name="Mardis E.R."/>
            <person name="Wilson R.K."/>
        </authorList>
    </citation>
    <scope>NUCLEOTIDE SEQUENCE [LARGE SCALE GENOMIC DNA]</scope>
    <source>
        <strain evidence="9">DSM 15053</strain>
    </source>
</reference>
<dbReference type="PANTHER" id="PTHR30572">
    <property type="entry name" value="MEMBRANE COMPONENT OF TRANSPORTER-RELATED"/>
    <property type="match status" value="1"/>
</dbReference>
<dbReference type="InterPro" id="IPR003838">
    <property type="entry name" value="ABC3_permease_C"/>
</dbReference>
<evidence type="ECO:0000256" key="2">
    <source>
        <dbReference type="ARBA" id="ARBA00022475"/>
    </source>
</evidence>
<feature type="transmembrane region" description="Helical" evidence="7">
    <location>
        <begin position="896"/>
        <end position="918"/>
    </location>
</feature>
<keyword evidence="5 7" id="KW-0472">Membrane</keyword>
<comment type="caution">
    <text evidence="9">The sequence shown here is derived from an EMBL/GenBank/DDBJ whole genome shotgun (WGS) entry which is preliminary data.</text>
</comment>
<keyword evidence="4 7" id="KW-1133">Transmembrane helix</keyword>
<dbReference type="STRING" id="553973.CLOHYLEM_06348"/>
<feature type="transmembrane region" description="Helical" evidence="7">
    <location>
        <begin position="459"/>
        <end position="479"/>
    </location>
</feature>
<dbReference type="PANTHER" id="PTHR30572:SF17">
    <property type="entry name" value="ABC3 TRANSPORTER PERMEASE PROTEIN DOMAIN-CONTAINING PROTEIN"/>
    <property type="match status" value="1"/>
</dbReference>
<feature type="transmembrane region" description="Helical" evidence="7">
    <location>
        <begin position="274"/>
        <end position="295"/>
    </location>
</feature>